<dbReference type="PROSITE" id="PS51374">
    <property type="entry name" value="NDPK_LIKE"/>
    <property type="match status" value="3"/>
</dbReference>
<feature type="binding site" evidence="11">
    <location>
        <position position="178"/>
    </location>
    <ligand>
        <name>ATP</name>
        <dbReference type="ChEBI" id="CHEBI:30616"/>
    </ligand>
</feature>
<dbReference type="Gene3D" id="3.30.70.141">
    <property type="entry name" value="Nucleoside diphosphate kinase-like domain"/>
    <property type="match status" value="3"/>
</dbReference>
<dbReference type="PANTHER" id="PTHR46161">
    <property type="entry name" value="NUCLEOSIDE DIPHOSPHATE KINASE"/>
    <property type="match status" value="1"/>
</dbReference>
<evidence type="ECO:0000259" key="14">
    <source>
        <dbReference type="SMART" id="SM00562"/>
    </source>
</evidence>
<dbReference type="PANTHER" id="PTHR46161:SF3">
    <property type="entry name" value="NUCLEOSIDE DIPHOSPHATE KINASE DDB_G0292928-RELATED"/>
    <property type="match status" value="1"/>
</dbReference>
<evidence type="ECO:0000313" key="15">
    <source>
        <dbReference type="EMBL" id="KAG5458702.1"/>
    </source>
</evidence>
<dbReference type="PROSITE" id="PS00469">
    <property type="entry name" value="NDPK"/>
    <property type="match status" value="2"/>
</dbReference>
<feature type="binding site" evidence="11">
    <location>
        <position position="243"/>
    </location>
    <ligand>
        <name>ATP</name>
        <dbReference type="ChEBI" id="CHEBI:30616"/>
    </ligand>
</feature>
<evidence type="ECO:0000256" key="4">
    <source>
        <dbReference type="ARBA" id="ARBA00022679"/>
    </source>
</evidence>
<dbReference type="InterPro" id="IPR023005">
    <property type="entry name" value="Nucleoside_diP_kinase_AS"/>
</dbReference>
<feature type="binding site" evidence="11">
    <location>
        <position position="257"/>
    </location>
    <ligand>
        <name>ATP</name>
        <dbReference type="ChEBI" id="CHEBI:30616"/>
    </ligand>
</feature>
<feature type="domain" description="Nucleoside diphosphate kinase-like" evidence="14">
    <location>
        <begin position="123"/>
        <end position="293"/>
    </location>
</feature>
<dbReference type="GO" id="GO:0006183">
    <property type="term" value="P:GTP biosynthetic process"/>
    <property type="evidence" value="ECO:0007669"/>
    <property type="project" value="InterPro"/>
</dbReference>
<dbReference type="GO" id="GO:0006228">
    <property type="term" value="P:UTP biosynthetic process"/>
    <property type="evidence" value="ECO:0007669"/>
    <property type="project" value="InterPro"/>
</dbReference>
<evidence type="ECO:0000256" key="1">
    <source>
        <dbReference type="ARBA" id="ARBA00008142"/>
    </source>
</evidence>
<evidence type="ECO:0000256" key="10">
    <source>
        <dbReference type="ARBA" id="ARBA00023080"/>
    </source>
</evidence>
<evidence type="ECO:0000256" key="7">
    <source>
        <dbReference type="ARBA" id="ARBA00022777"/>
    </source>
</evidence>
<comment type="caution">
    <text evidence="15">The sequence shown here is derived from an EMBL/GenBank/DDBJ whole genome shotgun (WGS) entry which is preliminary data.</text>
</comment>
<keyword evidence="6" id="KW-0547">Nucleotide-binding</keyword>
<feature type="binding site" evidence="11">
    <location>
        <position position="131"/>
    </location>
    <ligand>
        <name>ATP</name>
        <dbReference type="ChEBI" id="CHEBI:30616"/>
    </ligand>
</feature>
<feature type="active site" description="Pros-phosphohistidine intermediate" evidence="11">
    <location>
        <position position="430"/>
    </location>
</feature>
<evidence type="ECO:0000256" key="12">
    <source>
        <dbReference type="RuleBase" id="RU004011"/>
    </source>
</evidence>
<evidence type="ECO:0000256" key="3">
    <source>
        <dbReference type="ARBA" id="ARBA00022490"/>
    </source>
</evidence>
<dbReference type="InterPro" id="IPR001564">
    <property type="entry name" value="Nucleoside_diP_kinase"/>
</dbReference>
<feature type="binding site" evidence="11">
    <location>
        <position position="397"/>
    </location>
    <ligand>
        <name>ATP</name>
        <dbReference type="ChEBI" id="CHEBI:30616"/>
    </ligand>
</feature>
<name>A0A8H7ZT49_9FUNG</name>
<comment type="caution">
    <text evidence="11">Lacks conserved residue(s) required for the propagation of feature annotation.</text>
</comment>
<dbReference type="GO" id="GO:0004550">
    <property type="term" value="F:nucleoside diphosphate kinase activity"/>
    <property type="evidence" value="ECO:0007669"/>
    <property type="project" value="InterPro"/>
</dbReference>
<dbReference type="GO" id="GO:0006241">
    <property type="term" value="P:CTP biosynthetic process"/>
    <property type="evidence" value="ECO:0007669"/>
    <property type="project" value="InterPro"/>
</dbReference>
<evidence type="ECO:0000256" key="11">
    <source>
        <dbReference type="PROSITE-ProRule" id="PRU00706"/>
    </source>
</evidence>
<dbReference type="EMBL" id="JAEFCI010008057">
    <property type="protein sequence ID" value="KAG5458702.1"/>
    <property type="molecule type" value="Genomic_DNA"/>
</dbReference>
<dbReference type="Proteomes" id="UP000673691">
    <property type="component" value="Unassembled WGS sequence"/>
</dbReference>
<dbReference type="GO" id="GO:0005524">
    <property type="term" value="F:ATP binding"/>
    <property type="evidence" value="ECO:0007669"/>
    <property type="project" value="UniProtKB-KW"/>
</dbReference>
<evidence type="ECO:0000256" key="8">
    <source>
        <dbReference type="ARBA" id="ARBA00022840"/>
    </source>
</evidence>
<feature type="binding site" evidence="11">
    <location>
        <position position="237"/>
    </location>
    <ligand>
        <name>ATP</name>
        <dbReference type="ChEBI" id="CHEBI:30616"/>
    </ligand>
</feature>
<dbReference type="AlphaFoldDB" id="A0A8H7ZT49"/>
<feature type="binding site" evidence="11">
    <location>
        <position position="417"/>
    </location>
    <ligand>
        <name>ATP</name>
        <dbReference type="ChEBI" id="CHEBI:30616"/>
    </ligand>
</feature>
<organism evidence="15 16">
    <name type="scientific">Olpidium bornovanus</name>
    <dbReference type="NCBI Taxonomy" id="278681"/>
    <lineage>
        <taxon>Eukaryota</taxon>
        <taxon>Fungi</taxon>
        <taxon>Fungi incertae sedis</taxon>
        <taxon>Olpidiomycota</taxon>
        <taxon>Olpidiomycotina</taxon>
        <taxon>Olpidiomycetes</taxon>
        <taxon>Olpidiales</taxon>
        <taxon>Olpidiaceae</taxon>
        <taxon>Olpidium</taxon>
    </lineage>
</organism>
<gene>
    <name evidence="15" type="ORF">BJ554DRAFT_1027</name>
</gene>
<feature type="binding site" evidence="11">
    <location>
        <position position="427"/>
    </location>
    <ligand>
        <name>ATP</name>
        <dbReference type="ChEBI" id="CHEBI:30616"/>
    </ligand>
</feature>
<evidence type="ECO:0000256" key="6">
    <source>
        <dbReference type="ARBA" id="ARBA00022741"/>
    </source>
</evidence>
<feature type="domain" description="Nucleoside diphosphate kinase-like" evidence="14">
    <location>
        <begin position="313"/>
        <end position="453"/>
    </location>
</feature>
<feature type="binding site" evidence="11">
    <location>
        <position position="321"/>
    </location>
    <ligand>
        <name>ATP</name>
        <dbReference type="ChEBI" id="CHEBI:30616"/>
    </ligand>
</feature>
<feature type="active site" description="Pros-phosphohistidine intermediate" evidence="11">
    <location>
        <position position="270"/>
    </location>
</feature>
<keyword evidence="9" id="KW-0460">Magnesium</keyword>
<evidence type="ECO:0000313" key="16">
    <source>
        <dbReference type="Proteomes" id="UP000673691"/>
    </source>
</evidence>
<keyword evidence="7 15" id="KW-0418">Kinase</keyword>
<evidence type="ECO:0000256" key="9">
    <source>
        <dbReference type="ARBA" id="ARBA00022842"/>
    </source>
</evidence>
<dbReference type="SMART" id="SM00562">
    <property type="entry name" value="NDK"/>
    <property type="match status" value="2"/>
</dbReference>
<dbReference type="SUPFAM" id="SSF54919">
    <property type="entry name" value="Nucleoside diphosphate kinase, NDK"/>
    <property type="match status" value="3"/>
</dbReference>
<feature type="binding site" evidence="11">
    <location>
        <position position="369"/>
    </location>
    <ligand>
        <name>ATP</name>
        <dbReference type="ChEBI" id="CHEBI:30616"/>
    </ligand>
</feature>
<accession>A0A8H7ZT49</accession>
<feature type="binding site" evidence="11">
    <location>
        <position position="267"/>
    </location>
    <ligand>
        <name>ATP</name>
        <dbReference type="ChEBI" id="CHEBI:30616"/>
    </ligand>
</feature>
<dbReference type="PRINTS" id="PR01243">
    <property type="entry name" value="NUCDPKINASE"/>
</dbReference>
<keyword evidence="3" id="KW-0963">Cytoplasm</keyword>
<comment type="similarity">
    <text evidence="1 11 12">Belongs to the NDK family.</text>
</comment>
<protein>
    <recommendedName>
        <fullName evidence="2">Nucleoside diphosphate kinase</fullName>
    </recommendedName>
</protein>
<keyword evidence="16" id="KW-1185">Reference proteome</keyword>
<keyword evidence="4" id="KW-0808">Transferase</keyword>
<dbReference type="InterPro" id="IPR034907">
    <property type="entry name" value="NDK-like_dom"/>
</dbReference>
<keyword evidence="5" id="KW-0479">Metal-binding</keyword>
<dbReference type="OrthoDB" id="2162449at2759"/>
<feature type="region of interest" description="Disordered" evidence="13">
    <location>
        <begin position="57"/>
        <end position="97"/>
    </location>
</feature>
<dbReference type="InterPro" id="IPR036850">
    <property type="entry name" value="NDK-like_dom_sf"/>
</dbReference>
<feature type="binding site" evidence="11">
    <location>
        <position position="403"/>
    </location>
    <ligand>
        <name>ATP</name>
        <dbReference type="ChEBI" id="CHEBI:30616"/>
    </ligand>
</feature>
<evidence type="ECO:0000256" key="13">
    <source>
        <dbReference type="SAM" id="MobiDB-lite"/>
    </source>
</evidence>
<evidence type="ECO:0000256" key="5">
    <source>
        <dbReference type="ARBA" id="ARBA00022723"/>
    </source>
</evidence>
<evidence type="ECO:0000256" key="2">
    <source>
        <dbReference type="ARBA" id="ARBA00017632"/>
    </source>
</evidence>
<sequence length="528" mass="58585">MQNIFRRIKFDLGDSIRIAQGVDLVKVIRGANSPLIEATIKEQLELEKMGVERQPVSRIPNDVGAPGTLGYFENGDDVKPSPAAQLPEPDEDVSEPVPLSKLKTRSQVALSYAGSMALADIAEGDTLAIIKPDCGPRMVKAIKDHIKAGQFKVVKEKRVWFTKERAEEFYQEHKEKAFFDDLIRFMTREDRGNALFALRAGLIYRHFSMCEPVYYAPGSAPCIALHLHKENAVLDWRTMIGPTNSDIARDTAPNSIRAFAGTDGTRNAVHGSDSIAASDRELELIFGAGPELRDLPNVPYPVRRRPDVPPSASEVTLVLVKPDAVAAGKDGEILDVVRARGYDVLQQEKVEISADRARELYREHAQKPFFADLIAHLTSGPVIVAAVKGDDCVHGWREMIGPTDPAEAKIHRPMSIRARYGTDTMRNAVHGSDSPDSAYRELDLIFPDIVKSENIPPPPPNLEYTLALIKPDAMAKGYKDAIIQRIEDAGFNILQEKEVTQPIELAKAFYIEHAGKAFFDDLTTWMSR</sequence>
<keyword evidence="8" id="KW-0067">ATP-binding</keyword>
<proteinExistence type="inferred from homology"/>
<reference evidence="15 16" key="1">
    <citation type="journal article" name="Sci. Rep.">
        <title>Genome-scale phylogenetic analyses confirm Olpidium as the closest living zoosporic fungus to the non-flagellated, terrestrial fungi.</title>
        <authorList>
            <person name="Chang Y."/>
            <person name="Rochon D."/>
            <person name="Sekimoto S."/>
            <person name="Wang Y."/>
            <person name="Chovatia M."/>
            <person name="Sandor L."/>
            <person name="Salamov A."/>
            <person name="Grigoriev I.V."/>
            <person name="Stajich J.E."/>
            <person name="Spatafora J.W."/>
        </authorList>
    </citation>
    <scope>NUCLEOTIDE SEQUENCE [LARGE SCALE GENOMIC DNA]</scope>
    <source>
        <strain evidence="15">S191</strain>
    </source>
</reference>
<dbReference type="GO" id="GO:0046872">
    <property type="term" value="F:metal ion binding"/>
    <property type="evidence" value="ECO:0007669"/>
    <property type="project" value="UniProtKB-KW"/>
</dbReference>
<keyword evidence="10" id="KW-0546">Nucleotide metabolism</keyword>
<dbReference type="Pfam" id="PF00334">
    <property type="entry name" value="NDK"/>
    <property type="match status" value="4"/>
</dbReference>